<feature type="region of interest" description="Disordered" evidence="1">
    <location>
        <begin position="43"/>
        <end position="67"/>
    </location>
</feature>
<feature type="region of interest" description="Disordered" evidence="1">
    <location>
        <begin position="136"/>
        <end position="163"/>
    </location>
</feature>
<dbReference type="EMBL" id="SNYL01000003">
    <property type="protein sequence ID" value="TDQ44484.1"/>
    <property type="molecule type" value="Genomic_DNA"/>
</dbReference>
<feature type="chain" id="PRO_5020296066" evidence="2">
    <location>
        <begin position="27"/>
        <end position="163"/>
    </location>
</feature>
<dbReference type="RefSeq" id="WP_133596076.1">
    <property type="nucleotide sequence ID" value="NZ_SNYL01000003.1"/>
</dbReference>
<feature type="signal peptide" evidence="2">
    <location>
        <begin position="1"/>
        <end position="26"/>
    </location>
</feature>
<organism evidence="3 4">
    <name type="scientific">Tepidicella xavieri</name>
    <dbReference type="NCBI Taxonomy" id="360241"/>
    <lineage>
        <taxon>Bacteria</taxon>
        <taxon>Pseudomonadati</taxon>
        <taxon>Pseudomonadota</taxon>
        <taxon>Betaproteobacteria</taxon>
        <taxon>Burkholderiales</taxon>
        <taxon>Tepidicella</taxon>
    </lineage>
</organism>
<gene>
    <name evidence="3" type="ORF">DFR43_103228</name>
</gene>
<sequence>MNTRVSPLIAAALTAALMTATGAALASPKMKEGGCHGKEGRHALHQRDDGARHERMQQRLAERQAQLKSALQLTPAQESAWQAYAAALQMPAPPHQRPGSGEPLTTLERMERHLAHQQERQQALTQRLQATRQLYDSLTPAQRETFDRFHQRRGHAPMPPTNG</sequence>
<name>A0A4R6UMM3_9BURK</name>
<evidence type="ECO:0000256" key="2">
    <source>
        <dbReference type="SAM" id="SignalP"/>
    </source>
</evidence>
<dbReference type="OrthoDB" id="5298564at2"/>
<reference evidence="3 4" key="1">
    <citation type="submission" date="2019-03" db="EMBL/GenBank/DDBJ databases">
        <title>Genomic Encyclopedia of Type Strains, Phase IV (KMG-IV): sequencing the most valuable type-strain genomes for metagenomic binning, comparative biology and taxonomic classification.</title>
        <authorList>
            <person name="Goeker M."/>
        </authorList>
    </citation>
    <scope>NUCLEOTIDE SEQUENCE [LARGE SCALE GENOMIC DNA]</scope>
    <source>
        <strain evidence="3 4">DSM 19605</strain>
    </source>
</reference>
<evidence type="ECO:0000256" key="1">
    <source>
        <dbReference type="SAM" id="MobiDB-lite"/>
    </source>
</evidence>
<dbReference type="GO" id="GO:0042597">
    <property type="term" value="C:periplasmic space"/>
    <property type="evidence" value="ECO:0007669"/>
    <property type="project" value="InterPro"/>
</dbReference>
<dbReference type="Proteomes" id="UP000295510">
    <property type="component" value="Unassembled WGS sequence"/>
</dbReference>
<dbReference type="Pfam" id="PF07813">
    <property type="entry name" value="LTXXQ"/>
    <property type="match status" value="1"/>
</dbReference>
<accession>A0A4R6UMM3</accession>
<protein>
    <submittedName>
        <fullName evidence="3">LTXXQ motif family protein</fullName>
    </submittedName>
</protein>
<dbReference type="AlphaFoldDB" id="A0A4R6UMM3"/>
<comment type="caution">
    <text evidence="3">The sequence shown here is derived from an EMBL/GenBank/DDBJ whole genome shotgun (WGS) entry which is preliminary data.</text>
</comment>
<feature type="compositionally biased region" description="Basic and acidic residues" evidence="1">
    <location>
        <begin position="43"/>
        <end position="62"/>
    </location>
</feature>
<proteinExistence type="predicted"/>
<dbReference type="InterPro" id="IPR012899">
    <property type="entry name" value="LTXXQ"/>
</dbReference>
<evidence type="ECO:0000313" key="3">
    <source>
        <dbReference type="EMBL" id="TDQ44484.1"/>
    </source>
</evidence>
<keyword evidence="4" id="KW-1185">Reference proteome</keyword>
<keyword evidence="2" id="KW-0732">Signal</keyword>
<evidence type="ECO:0000313" key="4">
    <source>
        <dbReference type="Proteomes" id="UP000295510"/>
    </source>
</evidence>